<evidence type="ECO:0000313" key="7">
    <source>
        <dbReference type="Proteomes" id="UP000004947"/>
    </source>
</evidence>
<protein>
    <submittedName>
        <fullName evidence="6">Probable ECF sigma factor</fullName>
    </submittedName>
</protein>
<comment type="caution">
    <text evidence="6">The sequence shown here is derived from an EMBL/GenBank/DDBJ whole genome shotgun (WGS) entry which is preliminary data.</text>
</comment>
<dbReference type="PANTHER" id="PTHR43133">
    <property type="entry name" value="RNA POLYMERASE ECF-TYPE SIGMA FACTO"/>
    <property type="match status" value="1"/>
</dbReference>
<organism evidence="6 7">
    <name type="scientific">Lentisphaera araneosa HTCC2155</name>
    <dbReference type="NCBI Taxonomy" id="313628"/>
    <lineage>
        <taxon>Bacteria</taxon>
        <taxon>Pseudomonadati</taxon>
        <taxon>Lentisphaerota</taxon>
        <taxon>Lentisphaeria</taxon>
        <taxon>Lentisphaerales</taxon>
        <taxon>Lentisphaeraceae</taxon>
        <taxon>Lentisphaera</taxon>
    </lineage>
</organism>
<dbReference type="InterPro" id="IPR014284">
    <property type="entry name" value="RNA_pol_sigma-70_dom"/>
</dbReference>
<dbReference type="PANTHER" id="PTHR43133:SF8">
    <property type="entry name" value="RNA POLYMERASE SIGMA FACTOR HI_1459-RELATED"/>
    <property type="match status" value="1"/>
</dbReference>
<reference evidence="6 7" key="1">
    <citation type="journal article" date="2010" name="J. Bacteriol.">
        <title>Genome sequence of Lentisphaera araneosa HTCC2155T, the type species of the order Lentisphaerales in the phylum Lentisphaerae.</title>
        <authorList>
            <person name="Thrash J.C."/>
            <person name="Cho J.C."/>
            <person name="Vergin K.L."/>
            <person name="Morris R.M."/>
            <person name="Giovannoni S.J."/>
        </authorList>
    </citation>
    <scope>NUCLEOTIDE SEQUENCE [LARGE SCALE GENOMIC DNA]</scope>
    <source>
        <strain evidence="6 7">HTCC2155</strain>
    </source>
</reference>
<dbReference type="STRING" id="313628.LNTAR_00495"/>
<accession>A6DKD6</accession>
<keyword evidence="2" id="KW-0731">Sigma factor</keyword>
<dbReference type="InterPro" id="IPR013325">
    <property type="entry name" value="RNA_pol_sigma_r2"/>
</dbReference>
<sequence>MSQESLHTRHTLLQKICNQHDDKAWEDFVYYYEKYIYLICRRTNLDHHEAQELVQQVMIKLWKKLPEFKVNKNKRFRSWLCTVTRNTIMDYFRGKQRRDTRLEKAYDNDAWAYYREDSLPEFEALTEREWENYLVNMALQNLKGKVSEKMYNVFLELQKGKLHKQISEEMEMQLNSVYVYQKRMTAKLKEEVKRLSQELS</sequence>
<dbReference type="GO" id="GO:0016987">
    <property type="term" value="F:sigma factor activity"/>
    <property type="evidence" value="ECO:0007669"/>
    <property type="project" value="UniProtKB-KW"/>
</dbReference>
<feature type="domain" description="RNA polymerase sigma-70 region 2" evidence="5">
    <location>
        <begin position="32"/>
        <end position="98"/>
    </location>
</feature>
<dbReference type="InterPro" id="IPR007627">
    <property type="entry name" value="RNA_pol_sigma70_r2"/>
</dbReference>
<name>A6DKD6_9BACT</name>
<evidence type="ECO:0000259" key="5">
    <source>
        <dbReference type="Pfam" id="PF04542"/>
    </source>
</evidence>
<dbReference type="EMBL" id="ABCK01000007">
    <property type="protein sequence ID" value="EDM27834.1"/>
    <property type="molecule type" value="Genomic_DNA"/>
</dbReference>
<gene>
    <name evidence="6" type="ORF">LNTAR_00495</name>
</gene>
<dbReference type="AlphaFoldDB" id="A6DKD6"/>
<keyword evidence="3" id="KW-0238">DNA-binding</keyword>
<evidence type="ECO:0000256" key="4">
    <source>
        <dbReference type="ARBA" id="ARBA00023163"/>
    </source>
</evidence>
<keyword evidence="1" id="KW-0805">Transcription regulation</keyword>
<dbReference type="Gene3D" id="1.10.1740.10">
    <property type="match status" value="1"/>
</dbReference>
<dbReference type="Proteomes" id="UP000004947">
    <property type="component" value="Unassembled WGS sequence"/>
</dbReference>
<dbReference type="OrthoDB" id="258490at2"/>
<evidence type="ECO:0000256" key="3">
    <source>
        <dbReference type="ARBA" id="ARBA00023125"/>
    </source>
</evidence>
<evidence type="ECO:0000256" key="1">
    <source>
        <dbReference type="ARBA" id="ARBA00023015"/>
    </source>
</evidence>
<dbReference type="GO" id="GO:0003677">
    <property type="term" value="F:DNA binding"/>
    <property type="evidence" value="ECO:0007669"/>
    <property type="project" value="UniProtKB-KW"/>
</dbReference>
<dbReference type="GO" id="GO:0006352">
    <property type="term" value="P:DNA-templated transcription initiation"/>
    <property type="evidence" value="ECO:0007669"/>
    <property type="project" value="InterPro"/>
</dbReference>
<dbReference type="RefSeq" id="WP_007278348.1">
    <property type="nucleotide sequence ID" value="NZ_ABCK01000007.1"/>
</dbReference>
<keyword evidence="7" id="KW-1185">Reference proteome</keyword>
<proteinExistence type="predicted"/>
<dbReference type="SUPFAM" id="SSF88946">
    <property type="entry name" value="Sigma2 domain of RNA polymerase sigma factors"/>
    <property type="match status" value="1"/>
</dbReference>
<dbReference type="eggNOG" id="COG1595">
    <property type="taxonomic scope" value="Bacteria"/>
</dbReference>
<dbReference type="InterPro" id="IPR039425">
    <property type="entry name" value="RNA_pol_sigma-70-like"/>
</dbReference>
<dbReference type="Pfam" id="PF04542">
    <property type="entry name" value="Sigma70_r2"/>
    <property type="match status" value="1"/>
</dbReference>
<evidence type="ECO:0000256" key="2">
    <source>
        <dbReference type="ARBA" id="ARBA00023082"/>
    </source>
</evidence>
<keyword evidence="4" id="KW-0804">Transcription</keyword>
<dbReference type="NCBIfam" id="TIGR02937">
    <property type="entry name" value="sigma70-ECF"/>
    <property type="match status" value="1"/>
</dbReference>
<evidence type="ECO:0000313" key="6">
    <source>
        <dbReference type="EMBL" id="EDM27834.1"/>
    </source>
</evidence>